<feature type="compositionally biased region" description="Basic residues" evidence="1">
    <location>
        <begin position="61"/>
        <end position="70"/>
    </location>
</feature>
<feature type="region of interest" description="Disordered" evidence="1">
    <location>
        <begin position="35"/>
        <end position="70"/>
    </location>
</feature>
<sequence>MSSHGLSAKWTGDGLLMAELKLLSLTPARRKRAMSQMGREVQRQSRRNVKQQRDVNGRSFAARKKRRTKKGRMLSGLVKRGNMRQRAKTNSVTIGFKNDVMAHLAYEHQYGTTKKVKARKMSSSQSAEWEKAPATRQQAQEMNALGFRVAAKGGKKRRVSQAWIIEHLTKKQALGILYELKGSEHKKPSWETVLPARRFFASDAQWVRAMAASVMTNEYRKGR</sequence>
<evidence type="ECO:0000313" key="3">
    <source>
        <dbReference type="Proteomes" id="UP000628710"/>
    </source>
</evidence>
<organism evidence="2 3">
    <name type="scientific">Marinomonas transparens</name>
    <dbReference type="NCBI Taxonomy" id="2795388"/>
    <lineage>
        <taxon>Bacteria</taxon>
        <taxon>Pseudomonadati</taxon>
        <taxon>Pseudomonadota</taxon>
        <taxon>Gammaproteobacteria</taxon>
        <taxon>Oceanospirillales</taxon>
        <taxon>Oceanospirillaceae</taxon>
        <taxon>Marinomonas</taxon>
    </lineage>
</organism>
<evidence type="ECO:0000256" key="1">
    <source>
        <dbReference type="SAM" id="MobiDB-lite"/>
    </source>
</evidence>
<dbReference type="EMBL" id="JAEMNX010000003">
    <property type="protein sequence ID" value="MBJ7536955.1"/>
    <property type="molecule type" value="Genomic_DNA"/>
</dbReference>
<dbReference type="NCBIfam" id="TIGR01635">
    <property type="entry name" value="tail_comp_S"/>
    <property type="match status" value="1"/>
</dbReference>
<proteinExistence type="predicted"/>
<reference evidence="2" key="1">
    <citation type="submission" date="2020-12" db="EMBL/GenBank/DDBJ databases">
        <title>Marinomonas arctica sp. nov., a psychrotolerant bacterium isolated from the Arctic.</title>
        <authorList>
            <person name="Zhang Y."/>
        </authorList>
    </citation>
    <scope>NUCLEOTIDE SEQUENCE</scope>
    <source>
        <strain evidence="2">C1424</strain>
    </source>
</reference>
<dbReference type="Proteomes" id="UP000628710">
    <property type="component" value="Unassembled WGS sequence"/>
</dbReference>
<accession>A0A934JIZ9</accession>
<dbReference type="RefSeq" id="WP_199467135.1">
    <property type="nucleotide sequence ID" value="NZ_JAEMNX010000003.1"/>
</dbReference>
<dbReference type="AlphaFoldDB" id="A0A934JIZ9"/>
<dbReference type="Pfam" id="PF05069">
    <property type="entry name" value="Phage_tail_S"/>
    <property type="match status" value="1"/>
</dbReference>
<comment type="caution">
    <text evidence="2">The sequence shown here is derived from an EMBL/GenBank/DDBJ whole genome shotgun (WGS) entry which is preliminary data.</text>
</comment>
<protein>
    <submittedName>
        <fullName evidence="2">Phage virion morphogenesis protein</fullName>
    </submittedName>
</protein>
<keyword evidence="3" id="KW-1185">Reference proteome</keyword>
<evidence type="ECO:0000313" key="2">
    <source>
        <dbReference type="EMBL" id="MBJ7536955.1"/>
    </source>
</evidence>
<gene>
    <name evidence="2" type="ORF">I8J31_04595</name>
</gene>
<dbReference type="InterPro" id="IPR006522">
    <property type="entry name" value="Phage_virion_morphogenesis"/>
</dbReference>
<name>A0A934JIZ9_9GAMM</name>